<dbReference type="SUPFAM" id="SSF46785">
    <property type="entry name" value="Winged helix' DNA-binding domain"/>
    <property type="match status" value="1"/>
</dbReference>
<evidence type="ECO:0000313" key="6">
    <source>
        <dbReference type="Proteomes" id="UP001078443"/>
    </source>
</evidence>
<dbReference type="Pfam" id="PF00392">
    <property type="entry name" value="GntR"/>
    <property type="match status" value="1"/>
</dbReference>
<dbReference type="Pfam" id="PF07729">
    <property type="entry name" value="FCD"/>
    <property type="match status" value="1"/>
</dbReference>
<evidence type="ECO:0000256" key="2">
    <source>
        <dbReference type="ARBA" id="ARBA00023125"/>
    </source>
</evidence>
<keyword evidence="3" id="KW-0804">Transcription</keyword>
<dbReference type="InterPro" id="IPR011711">
    <property type="entry name" value="GntR_C"/>
</dbReference>
<keyword evidence="2" id="KW-0238">DNA-binding</keyword>
<accession>A0ABT4D023</accession>
<proteinExistence type="predicted"/>
<dbReference type="Proteomes" id="UP001078443">
    <property type="component" value="Unassembled WGS sequence"/>
</dbReference>
<reference evidence="5" key="1">
    <citation type="submission" date="2022-12" db="EMBL/GenBank/DDBJ databases">
        <authorList>
            <person name="Wang J."/>
        </authorList>
    </citation>
    <scope>NUCLEOTIDE SEQUENCE</scope>
    <source>
        <strain evidence="5">HY-45-18</strain>
    </source>
</reference>
<dbReference type="SUPFAM" id="SSF48008">
    <property type="entry name" value="GntR ligand-binding domain-like"/>
    <property type="match status" value="1"/>
</dbReference>
<gene>
    <name evidence="5" type="ORF">OW763_09575</name>
</gene>
<evidence type="ECO:0000313" key="5">
    <source>
        <dbReference type="EMBL" id="MCY6484589.1"/>
    </source>
</evidence>
<dbReference type="RefSeq" id="WP_268040894.1">
    <property type="nucleotide sequence ID" value="NZ_JAPQER010000003.1"/>
</dbReference>
<dbReference type="Gene3D" id="1.20.120.530">
    <property type="entry name" value="GntR ligand-binding domain-like"/>
    <property type="match status" value="1"/>
</dbReference>
<dbReference type="EMBL" id="JAPQER010000003">
    <property type="protein sequence ID" value="MCY6484589.1"/>
    <property type="molecule type" value="Genomic_DNA"/>
</dbReference>
<feature type="domain" description="HTH gntR-type" evidence="4">
    <location>
        <begin position="8"/>
        <end position="76"/>
    </location>
</feature>
<dbReference type="Gene3D" id="1.10.10.10">
    <property type="entry name" value="Winged helix-like DNA-binding domain superfamily/Winged helix DNA-binding domain"/>
    <property type="match status" value="1"/>
</dbReference>
<dbReference type="InterPro" id="IPR036388">
    <property type="entry name" value="WH-like_DNA-bd_sf"/>
</dbReference>
<dbReference type="InterPro" id="IPR036390">
    <property type="entry name" value="WH_DNA-bd_sf"/>
</dbReference>
<dbReference type="PROSITE" id="PS50949">
    <property type="entry name" value="HTH_GNTR"/>
    <property type="match status" value="1"/>
</dbReference>
<dbReference type="SMART" id="SM00345">
    <property type="entry name" value="HTH_GNTR"/>
    <property type="match status" value="1"/>
</dbReference>
<dbReference type="CDD" id="cd07377">
    <property type="entry name" value="WHTH_GntR"/>
    <property type="match status" value="1"/>
</dbReference>
<evidence type="ECO:0000259" key="4">
    <source>
        <dbReference type="PROSITE" id="PS50949"/>
    </source>
</evidence>
<organism evidence="5 6">
    <name type="scientific">Clostridium aestuarii</name>
    <dbReference type="NCBI Taxonomy" id="338193"/>
    <lineage>
        <taxon>Bacteria</taxon>
        <taxon>Bacillati</taxon>
        <taxon>Bacillota</taxon>
        <taxon>Clostridia</taxon>
        <taxon>Eubacteriales</taxon>
        <taxon>Clostridiaceae</taxon>
        <taxon>Clostridium</taxon>
    </lineage>
</organism>
<evidence type="ECO:0000256" key="1">
    <source>
        <dbReference type="ARBA" id="ARBA00023015"/>
    </source>
</evidence>
<dbReference type="PANTHER" id="PTHR43537:SF43">
    <property type="entry name" value="GNTR-FAMILY TRANSCRIPTIONAL REGULATOR"/>
    <property type="match status" value="1"/>
</dbReference>
<keyword evidence="1" id="KW-0805">Transcription regulation</keyword>
<dbReference type="PRINTS" id="PR00035">
    <property type="entry name" value="HTHGNTR"/>
</dbReference>
<protein>
    <submittedName>
        <fullName evidence="5">FadR/GntR family transcriptional regulator</fullName>
    </submittedName>
</protein>
<dbReference type="SMART" id="SM00895">
    <property type="entry name" value="FCD"/>
    <property type="match status" value="1"/>
</dbReference>
<dbReference type="PANTHER" id="PTHR43537">
    <property type="entry name" value="TRANSCRIPTIONAL REGULATOR, GNTR FAMILY"/>
    <property type="match status" value="1"/>
</dbReference>
<evidence type="ECO:0000256" key="3">
    <source>
        <dbReference type="ARBA" id="ARBA00023163"/>
    </source>
</evidence>
<keyword evidence="6" id="KW-1185">Reference proteome</keyword>
<name>A0ABT4D023_9CLOT</name>
<sequence length="236" mass="26911">MFIPIKNTKVYEQVIEQIKGMISDGTLKRGDKLPSERDLVQQLGVSRASIREALRALDIIGLIESRQGEGNFIRESFENGLVEPLSIMFMLNESKPKEIFELRKVMEIETAALAAKRISESELEVLKDLVNKMENSNDEEIKVKIDKKFHYTIAHASGNFVIFNILNTLSTLIDAFIKDARKEILRKDKNKNTINTQHEAIYNALKEHNPGEAATVMRKHMELIDENLISSKKTVD</sequence>
<dbReference type="InterPro" id="IPR008920">
    <property type="entry name" value="TF_FadR/GntR_C"/>
</dbReference>
<comment type="caution">
    <text evidence="5">The sequence shown here is derived from an EMBL/GenBank/DDBJ whole genome shotgun (WGS) entry which is preliminary data.</text>
</comment>
<dbReference type="InterPro" id="IPR000524">
    <property type="entry name" value="Tscrpt_reg_HTH_GntR"/>
</dbReference>